<evidence type="ECO:0000256" key="5">
    <source>
        <dbReference type="ARBA" id="ARBA00022723"/>
    </source>
</evidence>
<dbReference type="InterPro" id="IPR017900">
    <property type="entry name" value="4Fe4S_Fe_S_CS"/>
</dbReference>
<gene>
    <name evidence="10" type="ORF">SAMN02745136_05361</name>
</gene>
<comment type="cofactor">
    <cofactor evidence="1">
        <name>[4Fe-4S] cluster</name>
        <dbReference type="ChEBI" id="CHEBI:49883"/>
    </cofactor>
</comment>
<feature type="domain" description="4Fe-4S ferredoxin-type" evidence="9">
    <location>
        <begin position="175"/>
        <end position="203"/>
    </location>
</feature>
<evidence type="ECO:0000259" key="9">
    <source>
        <dbReference type="PROSITE" id="PS51379"/>
    </source>
</evidence>
<evidence type="ECO:0000313" key="10">
    <source>
        <dbReference type="EMBL" id="SHL63469.1"/>
    </source>
</evidence>
<keyword evidence="4" id="KW-0004">4Fe-4S</keyword>
<sequence>MKIFYFTATGNSLAVAKQLGGELISIPQIMREKKTEYQDNVIGIVFPVYANEPPKMVQDFLEKVNLKAEFCFAIATYGMMSGNPFKYVQRITEKHGYKFDYTRTLLMVDNFLDNFDVKKEVAKIEKKNIQKNLNILKRDISAHKKDEMRAGIISNAVTKMCEPLYRGIVSGKTSDKFIVNNSCIQCGICSKVCPAGNISVKEKVMFSMKCEGCYACIHSCPKNAIHLKNEKSNERWLNPEVSIKEIIDSNCQI</sequence>
<dbReference type="PANTHER" id="PTHR24960">
    <property type="entry name" value="PHOTOSYSTEM I IRON-SULFUR CENTER-RELATED"/>
    <property type="match status" value="1"/>
</dbReference>
<dbReference type="PROSITE" id="PS00198">
    <property type="entry name" value="4FE4S_FER_1"/>
    <property type="match status" value="2"/>
</dbReference>
<dbReference type="InterPro" id="IPR047964">
    <property type="entry name" value="EFR1-like"/>
</dbReference>
<evidence type="ECO:0000313" key="11">
    <source>
        <dbReference type="Proteomes" id="UP000184386"/>
    </source>
</evidence>
<dbReference type="SUPFAM" id="SSF54862">
    <property type="entry name" value="4Fe-4S ferredoxins"/>
    <property type="match status" value="1"/>
</dbReference>
<accession>A0A1M7C9D1</accession>
<organism evidence="10 11">
    <name type="scientific">Anaerocolumna jejuensis DSM 15929</name>
    <dbReference type="NCBI Taxonomy" id="1121322"/>
    <lineage>
        <taxon>Bacteria</taxon>
        <taxon>Bacillati</taxon>
        <taxon>Bacillota</taxon>
        <taxon>Clostridia</taxon>
        <taxon>Lachnospirales</taxon>
        <taxon>Lachnospiraceae</taxon>
        <taxon>Anaerocolumna</taxon>
    </lineage>
</organism>
<dbReference type="AlphaFoldDB" id="A0A1M7C9D1"/>
<evidence type="ECO:0000256" key="6">
    <source>
        <dbReference type="ARBA" id="ARBA00023004"/>
    </source>
</evidence>
<evidence type="ECO:0000256" key="1">
    <source>
        <dbReference type="ARBA" id="ARBA00001966"/>
    </source>
</evidence>
<name>A0A1M7C9D1_9FIRM</name>
<keyword evidence="7" id="KW-0411">Iron-sulfur</keyword>
<dbReference type="SUPFAM" id="SSF52218">
    <property type="entry name" value="Flavoproteins"/>
    <property type="match status" value="1"/>
</dbReference>
<dbReference type="RefSeq" id="WP_073280261.1">
    <property type="nucleotide sequence ID" value="NZ_FRAC01000041.1"/>
</dbReference>
<evidence type="ECO:0000256" key="8">
    <source>
        <dbReference type="SAM" id="Coils"/>
    </source>
</evidence>
<evidence type="ECO:0000256" key="4">
    <source>
        <dbReference type="ARBA" id="ARBA00022485"/>
    </source>
</evidence>
<dbReference type="InterPro" id="IPR050157">
    <property type="entry name" value="PSI_iron-sulfur_center"/>
</dbReference>
<dbReference type="InterPro" id="IPR017896">
    <property type="entry name" value="4Fe4S_Fe-S-bd"/>
</dbReference>
<dbReference type="InterPro" id="IPR029039">
    <property type="entry name" value="Flavoprotein-like_sf"/>
</dbReference>
<protein>
    <recommendedName>
        <fullName evidence="3">Ferredoxin</fullName>
    </recommendedName>
</protein>
<keyword evidence="6" id="KW-0408">Iron</keyword>
<evidence type="ECO:0000256" key="7">
    <source>
        <dbReference type="ARBA" id="ARBA00023014"/>
    </source>
</evidence>
<dbReference type="PANTHER" id="PTHR24960:SF79">
    <property type="entry name" value="PHOTOSYSTEM I IRON-SULFUR CENTER"/>
    <property type="match status" value="1"/>
</dbReference>
<dbReference type="Gene3D" id="3.30.70.20">
    <property type="match status" value="1"/>
</dbReference>
<dbReference type="OrthoDB" id="9813995at2"/>
<keyword evidence="11" id="KW-1185">Reference proteome</keyword>
<comment type="function">
    <text evidence="2">Ferredoxins are iron-sulfur proteins that transfer electrons in a wide variety of metabolic reactions.</text>
</comment>
<dbReference type="GO" id="GO:0046872">
    <property type="term" value="F:metal ion binding"/>
    <property type="evidence" value="ECO:0007669"/>
    <property type="project" value="UniProtKB-KW"/>
</dbReference>
<feature type="coiled-coil region" evidence="8">
    <location>
        <begin position="119"/>
        <end position="146"/>
    </location>
</feature>
<dbReference type="GO" id="GO:0051539">
    <property type="term" value="F:4 iron, 4 sulfur cluster binding"/>
    <property type="evidence" value="ECO:0007669"/>
    <property type="project" value="UniProtKB-KW"/>
</dbReference>
<reference evidence="10 11" key="1">
    <citation type="submission" date="2016-11" db="EMBL/GenBank/DDBJ databases">
        <authorList>
            <person name="Jaros S."/>
            <person name="Januszkiewicz K."/>
            <person name="Wedrychowicz H."/>
        </authorList>
    </citation>
    <scope>NUCLEOTIDE SEQUENCE [LARGE SCALE GENOMIC DNA]</scope>
    <source>
        <strain evidence="10 11">DSM 15929</strain>
    </source>
</reference>
<dbReference type="EMBL" id="FRAC01000041">
    <property type="protein sequence ID" value="SHL63469.1"/>
    <property type="molecule type" value="Genomic_DNA"/>
</dbReference>
<dbReference type="PROSITE" id="PS51379">
    <property type="entry name" value="4FE4S_FER_2"/>
    <property type="match status" value="2"/>
</dbReference>
<dbReference type="NCBIfam" id="NF038196">
    <property type="entry name" value="ferrodoxin_EFR1"/>
    <property type="match status" value="1"/>
</dbReference>
<dbReference type="Gene3D" id="3.40.50.360">
    <property type="match status" value="1"/>
</dbReference>
<keyword evidence="8" id="KW-0175">Coiled coil</keyword>
<feature type="domain" description="4Fe-4S ferredoxin-type" evidence="9">
    <location>
        <begin position="209"/>
        <end position="230"/>
    </location>
</feature>
<dbReference type="Proteomes" id="UP000184386">
    <property type="component" value="Unassembled WGS sequence"/>
</dbReference>
<keyword evidence="5" id="KW-0479">Metal-binding</keyword>
<proteinExistence type="predicted"/>
<dbReference type="Pfam" id="PF12838">
    <property type="entry name" value="Fer4_7"/>
    <property type="match status" value="1"/>
</dbReference>
<evidence type="ECO:0000256" key="2">
    <source>
        <dbReference type="ARBA" id="ARBA00003532"/>
    </source>
</evidence>
<dbReference type="STRING" id="1121322.SAMN02745136_05361"/>
<evidence type="ECO:0000256" key="3">
    <source>
        <dbReference type="ARBA" id="ARBA00013529"/>
    </source>
</evidence>